<evidence type="ECO:0000256" key="4">
    <source>
        <dbReference type="ARBA" id="ARBA00023002"/>
    </source>
</evidence>
<dbReference type="Gene3D" id="3.90.700.10">
    <property type="entry name" value="Succinate dehydrogenase/fumarate reductase flavoprotein, catalytic domain"/>
    <property type="match status" value="1"/>
</dbReference>
<keyword evidence="7" id="KW-1185">Reference proteome</keyword>
<dbReference type="InterPro" id="IPR027477">
    <property type="entry name" value="Succ_DH/fumarate_Rdtase_cat_sf"/>
</dbReference>
<dbReference type="OrthoDB" id="4495146at2759"/>
<name>A0A319E529_9EURO</name>
<protein>
    <submittedName>
        <fullName evidence="6">Succinate dehydrogenase/fumarate reductase flavo protein</fullName>
    </submittedName>
</protein>
<dbReference type="InterPro" id="IPR050315">
    <property type="entry name" value="FAD-oxidoreductase_2"/>
</dbReference>
<evidence type="ECO:0000256" key="2">
    <source>
        <dbReference type="ARBA" id="ARBA00022630"/>
    </source>
</evidence>
<keyword evidence="3" id="KW-0274">FAD</keyword>
<dbReference type="Proteomes" id="UP000248340">
    <property type="component" value="Unassembled WGS sequence"/>
</dbReference>
<dbReference type="Pfam" id="PF00890">
    <property type="entry name" value="FAD_binding_2"/>
    <property type="match status" value="1"/>
</dbReference>
<evidence type="ECO:0000256" key="3">
    <source>
        <dbReference type="ARBA" id="ARBA00022827"/>
    </source>
</evidence>
<dbReference type="EMBL" id="KZ821677">
    <property type="protein sequence ID" value="PYH86212.1"/>
    <property type="molecule type" value="Genomic_DNA"/>
</dbReference>
<dbReference type="PANTHER" id="PTHR43400">
    <property type="entry name" value="FUMARATE REDUCTASE"/>
    <property type="match status" value="1"/>
</dbReference>
<accession>A0A319E529</accession>
<dbReference type="SUPFAM" id="SSF51905">
    <property type="entry name" value="FAD/NAD(P)-binding domain"/>
    <property type="match status" value="1"/>
</dbReference>
<dbReference type="AlphaFoldDB" id="A0A319E529"/>
<dbReference type="GO" id="GO:0016491">
    <property type="term" value="F:oxidoreductase activity"/>
    <property type="evidence" value="ECO:0007669"/>
    <property type="project" value="UniProtKB-KW"/>
</dbReference>
<keyword evidence="2" id="KW-0285">Flavoprotein</keyword>
<dbReference type="RefSeq" id="XP_025496412.1">
    <property type="nucleotide sequence ID" value="XM_025636801.1"/>
</dbReference>
<dbReference type="InterPro" id="IPR036188">
    <property type="entry name" value="FAD/NAD-bd_sf"/>
</dbReference>
<sequence length="209" mass="22112">MSSHKCDNLPASISNCLCCVFSLTYAKTGAAIVRLPQATAFQVFDQKTLHLLEPRYATSKPIHADTLPELAQKMGVDAANFAETIRQYNAATPHDAVEKFNAFALDHVSTGTALAIPKSNWALPIDQGPYVAYGVTCGITFTYGGLRTDDAAHVLNEEGLVMPGLWAVGEIAGGFFAFNYPGGSGLTKGAVFGKIAGEAAAERAKTLRG</sequence>
<keyword evidence="4" id="KW-0560">Oxidoreductase</keyword>
<feature type="domain" description="FAD-dependent oxidoreductase 2 FAD-binding" evidence="5">
    <location>
        <begin position="57"/>
        <end position="184"/>
    </location>
</feature>
<dbReference type="VEuPathDB" id="FungiDB:BO82DRAFT_361065"/>
<evidence type="ECO:0000259" key="5">
    <source>
        <dbReference type="Pfam" id="PF00890"/>
    </source>
</evidence>
<reference evidence="6 7" key="1">
    <citation type="submission" date="2016-12" db="EMBL/GenBank/DDBJ databases">
        <title>The genomes of Aspergillus section Nigri reveals drivers in fungal speciation.</title>
        <authorList>
            <consortium name="DOE Joint Genome Institute"/>
            <person name="Vesth T.C."/>
            <person name="Nybo J."/>
            <person name="Theobald S."/>
            <person name="Brandl J."/>
            <person name="Frisvad J.C."/>
            <person name="Nielsen K.F."/>
            <person name="Lyhne E.K."/>
            <person name="Kogle M.E."/>
            <person name="Kuo A."/>
            <person name="Riley R."/>
            <person name="Clum A."/>
            <person name="Nolan M."/>
            <person name="Lipzen A."/>
            <person name="Salamov A."/>
            <person name="Henrissat B."/>
            <person name="Wiebenga A."/>
            <person name="De Vries R.P."/>
            <person name="Grigoriev I.V."/>
            <person name="Mortensen U.H."/>
            <person name="Andersen M.R."/>
            <person name="Baker S.E."/>
        </authorList>
    </citation>
    <scope>NUCLEOTIDE SEQUENCE [LARGE SCALE GENOMIC DNA]</scope>
    <source>
        <strain evidence="6 7">CBS 121591</strain>
    </source>
</reference>
<dbReference type="PANTHER" id="PTHR43400:SF7">
    <property type="entry name" value="FAD-DEPENDENT OXIDOREDUCTASE 2 FAD BINDING DOMAIN-CONTAINING PROTEIN"/>
    <property type="match status" value="1"/>
</dbReference>
<dbReference type="STRING" id="1448315.A0A319E529"/>
<evidence type="ECO:0000256" key="1">
    <source>
        <dbReference type="ARBA" id="ARBA00001974"/>
    </source>
</evidence>
<evidence type="ECO:0000313" key="6">
    <source>
        <dbReference type="EMBL" id="PYH86212.1"/>
    </source>
</evidence>
<proteinExistence type="predicted"/>
<gene>
    <name evidence="6" type="ORF">BO82DRAFT_361065</name>
</gene>
<evidence type="ECO:0000313" key="7">
    <source>
        <dbReference type="Proteomes" id="UP000248340"/>
    </source>
</evidence>
<dbReference type="GeneID" id="37139542"/>
<dbReference type="SUPFAM" id="SSF56425">
    <property type="entry name" value="Succinate dehydrogenase/fumarate reductase flavoprotein, catalytic domain"/>
    <property type="match status" value="1"/>
</dbReference>
<organism evidence="6 7">
    <name type="scientific">Aspergillus uvarum CBS 121591</name>
    <dbReference type="NCBI Taxonomy" id="1448315"/>
    <lineage>
        <taxon>Eukaryota</taxon>
        <taxon>Fungi</taxon>
        <taxon>Dikarya</taxon>
        <taxon>Ascomycota</taxon>
        <taxon>Pezizomycotina</taxon>
        <taxon>Eurotiomycetes</taxon>
        <taxon>Eurotiomycetidae</taxon>
        <taxon>Eurotiales</taxon>
        <taxon>Aspergillaceae</taxon>
        <taxon>Aspergillus</taxon>
        <taxon>Aspergillus subgen. Circumdati</taxon>
    </lineage>
</organism>
<comment type="cofactor">
    <cofactor evidence="1">
        <name>FAD</name>
        <dbReference type="ChEBI" id="CHEBI:57692"/>
    </cofactor>
</comment>
<dbReference type="Gene3D" id="3.50.50.60">
    <property type="entry name" value="FAD/NAD(P)-binding domain"/>
    <property type="match status" value="1"/>
</dbReference>
<dbReference type="InterPro" id="IPR003953">
    <property type="entry name" value="FAD-dep_OxRdtase_2_FAD-bd"/>
</dbReference>